<dbReference type="EMBL" id="PPTF01000068">
    <property type="protein sequence ID" value="POA97939.1"/>
    <property type="molecule type" value="Genomic_DNA"/>
</dbReference>
<feature type="domain" description="SnoaL-like" evidence="1">
    <location>
        <begin position="6"/>
        <end position="99"/>
    </location>
</feature>
<reference evidence="2 3" key="1">
    <citation type="submission" date="2018-01" db="EMBL/GenBank/DDBJ databases">
        <title>Genomic Sequence of Chromobacterium MWU13-2610 from wild cranberry bogs within the Cape Cod National Seashore.</title>
        <authorList>
            <person name="O'Hara-Hanley K."/>
            <person name="Soby S."/>
            <person name="Harrison A."/>
        </authorList>
    </citation>
    <scope>NUCLEOTIDE SEQUENCE [LARGE SCALE GENOMIC DNA]</scope>
    <source>
        <strain evidence="2 3">MWU13-2610</strain>
    </source>
</reference>
<evidence type="ECO:0000313" key="3">
    <source>
        <dbReference type="Proteomes" id="UP000236416"/>
    </source>
</evidence>
<accession>A0A2K4MLR1</accession>
<evidence type="ECO:0000313" key="2">
    <source>
        <dbReference type="EMBL" id="POA97939.1"/>
    </source>
</evidence>
<protein>
    <recommendedName>
        <fullName evidence="1">SnoaL-like domain-containing protein</fullName>
    </recommendedName>
</protein>
<dbReference type="InterPro" id="IPR037401">
    <property type="entry name" value="SnoaL-like"/>
</dbReference>
<proteinExistence type="predicted"/>
<dbReference type="Proteomes" id="UP000236416">
    <property type="component" value="Unassembled WGS sequence"/>
</dbReference>
<comment type="caution">
    <text evidence="2">The sequence shown here is derived from an EMBL/GenBank/DDBJ whole genome shotgun (WGS) entry which is preliminary data.</text>
</comment>
<dbReference type="SUPFAM" id="SSF54427">
    <property type="entry name" value="NTF2-like"/>
    <property type="match status" value="1"/>
</dbReference>
<dbReference type="RefSeq" id="WP_103320928.1">
    <property type="nucleotide sequence ID" value="NZ_PPTF01000068.1"/>
</dbReference>
<gene>
    <name evidence="2" type="ORF">C2134_14925</name>
</gene>
<keyword evidence="3" id="KW-1185">Reference proteome</keyword>
<organism evidence="2 3">
    <name type="scientific">Chromobacterium sinusclupearum</name>
    <dbReference type="NCBI Taxonomy" id="2077146"/>
    <lineage>
        <taxon>Bacteria</taxon>
        <taxon>Pseudomonadati</taxon>
        <taxon>Pseudomonadota</taxon>
        <taxon>Betaproteobacteria</taxon>
        <taxon>Neisseriales</taxon>
        <taxon>Chromobacteriaceae</taxon>
        <taxon>Chromobacterium</taxon>
    </lineage>
</organism>
<dbReference type="Pfam" id="PF12680">
    <property type="entry name" value="SnoaL_2"/>
    <property type="match status" value="1"/>
</dbReference>
<dbReference type="AlphaFoldDB" id="A0A2K4MLR1"/>
<sequence>MSAQLIRRYWECANARDWTAFANTLHPDVEYRVPQTRERIRGVDQYVAFNATYPGDWRVEIVRVLADGDQAVSEIAFHVEQQTLTGISFFTLQDGLIRRIEDWWPEPYEAPPRAVAVERY</sequence>
<name>A0A2K4MLR1_9NEIS</name>
<evidence type="ECO:0000259" key="1">
    <source>
        <dbReference type="Pfam" id="PF12680"/>
    </source>
</evidence>
<dbReference type="Gene3D" id="3.10.450.50">
    <property type="match status" value="1"/>
</dbReference>
<dbReference type="InterPro" id="IPR032710">
    <property type="entry name" value="NTF2-like_dom_sf"/>
</dbReference>